<name>A0ABS1J337_9FIRM</name>
<evidence type="ECO:0000256" key="1">
    <source>
        <dbReference type="ARBA" id="ARBA00008520"/>
    </source>
</evidence>
<dbReference type="Gene3D" id="3.40.190.10">
    <property type="entry name" value="Periplasmic binding protein-like II"/>
    <property type="match status" value="2"/>
</dbReference>
<dbReference type="Proteomes" id="UP000604730">
    <property type="component" value="Unassembled WGS sequence"/>
</dbReference>
<accession>A0ABS1J337</accession>
<sequence length="448" mass="49399">MKKRFGKICAFTLVLATMLQACGSNGETALKKTSAKPSDSSKVESKIATGSTEKEIGGKLVVWEHDASFEDALKDVIEGFQEKYPAVEVEYSIKTSDQYYNLLQTAMQANECPDLFWTNGQATTNFQAYIDQGLMMDLTDKVDFSLYDGTPALKIVTGKDRKIYSTPTAETGGRAVFYNKEIFESKGFKIPKKFSEFEKLLADISKTEYTPISIGATDPWNILFIWEPILAATHLDWIQEYEKTGYAAVNDPRVVDAYNKMIEWGNKGYFGDNWTGISGQGTSLAFSTGKAAMYIGGTWNISTFKENNPALKFGAFQIPCEDGQIPFVSTSSCGLGVSSKTENPEAAIAFANYFASQEGQSRWLGTLGAISCVPSIKSDQEVVNDIQSNFTVQATSYYDILGKEAGKGDSPCNLWEEDQCKIFTGGESVQKFVDSLQALCLTKEEMKK</sequence>
<comment type="caution">
    <text evidence="5">The sequence shown here is derived from an EMBL/GenBank/DDBJ whole genome shotgun (WGS) entry which is preliminary data.</text>
</comment>
<evidence type="ECO:0000256" key="4">
    <source>
        <dbReference type="SAM" id="SignalP"/>
    </source>
</evidence>
<dbReference type="RefSeq" id="WP_208429972.1">
    <property type="nucleotide sequence ID" value="NZ_JAEPRJ010000001.1"/>
</dbReference>
<comment type="similarity">
    <text evidence="1">Belongs to the bacterial solute-binding protein 1 family.</text>
</comment>
<keyword evidence="6" id="KW-1185">Reference proteome</keyword>
<dbReference type="PANTHER" id="PTHR30061">
    <property type="entry name" value="MALTOSE-BINDING PERIPLASMIC PROTEIN"/>
    <property type="match status" value="1"/>
</dbReference>
<keyword evidence="3 4" id="KW-0732">Signal</keyword>
<dbReference type="EMBL" id="JAEPRJ010000001">
    <property type="protein sequence ID" value="MBK5898561.1"/>
    <property type="molecule type" value="Genomic_DNA"/>
</dbReference>
<gene>
    <name evidence="5" type="ORF">JJN12_12335</name>
</gene>
<evidence type="ECO:0000256" key="2">
    <source>
        <dbReference type="ARBA" id="ARBA00022448"/>
    </source>
</evidence>
<dbReference type="PROSITE" id="PS51257">
    <property type="entry name" value="PROKAR_LIPOPROTEIN"/>
    <property type="match status" value="1"/>
</dbReference>
<feature type="chain" id="PRO_5045637521" evidence="4">
    <location>
        <begin position="22"/>
        <end position="448"/>
    </location>
</feature>
<organism evidence="5 6">
    <name type="scientific">Catonella massiliensis</name>
    <dbReference type="NCBI Taxonomy" id="2799636"/>
    <lineage>
        <taxon>Bacteria</taxon>
        <taxon>Bacillati</taxon>
        <taxon>Bacillota</taxon>
        <taxon>Clostridia</taxon>
        <taxon>Lachnospirales</taxon>
        <taxon>Lachnospiraceae</taxon>
        <taxon>Catonella</taxon>
    </lineage>
</organism>
<dbReference type="Pfam" id="PF01547">
    <property type="entry name" value="SBP_bac_1"/>
    <property type="match status" value="1"/>
</dbReference>
<evidence type="ECO:0000313" key="5">
    <source>
        <dbReference type="EMBL" id="MBK5898561.1"/>
    </source>
</evidence>
<dbReference type="PANTHER" id="PTHR30061:SF50">
    <property type="entry name" value="MALTOSE_MALTODEXTRIN-BINDING PERIPLASMIC PROTEIN"/>
    <property type="match status" value="1"/>
</dbReference>
<keyword evidence="2" id="KW-0813">Transport</keyword>
<evidence type="ECO:0000313" key="6">
    <source>
        <dbReference type="Proteomes" id="UP000604730"/>
    </source>
</evidence>
<protein>
    <submittedName>
        <fullName evidence="5">Extracellular solute-binding protein</fullName>
    </submittedName>
</protein>
<reference evidence="5 6" key="1">
    <citation type="submission" date="2021-01" db="EMBL/GenBank/DDBJ databases">
        <title>Isolation and description of Catonella massiliensis sp. nov., a novel Catonella species, isolated from a stable periodontitis subject.</title>
        <authorList>
            <person name="Antezack A."/>
            <person name="Boxberger M."/>
            <person name="La Scola B."/>
            <person name="Monnet-Corti V."/>
        </authorList>
    </citation>
    <scope>NUCLEOTIDE SEQUENCE [LARGE SCALE GENOMIC DNA]</scope>
    <source>
        <strain evidence="5 6">Marseille-Q4567</strain>
    </source>
</reference>
<evidence type="ECO:0000256" key="3">
    <source>
        <dbReference type="ARBA" id="ARBA00022729"/>
    </source>
</evidence>
<feature type="signal peptide" evidence="4">
    <location>
        <begin position="1"/>
        <end position="21"/>
    </location>
</feature>
<dbReference type="SUPFAM" id="SSF53850">
    <property type="entry name" value="Periplasmic binding protein-like II"/>
    <property type="match status" value="1"/>
</dbReference>
<dbReference type="InterPro" id="IPR006059">
    <property type="entry name" value="SBP"/>
</dbReference>
<proteinExistence type="inferred from homology"/>